<proteinExistence type="predicted"/>
<feature type="region of interest" description="Disordered" evidence="1">
    <location>
        <begin position="1"/>
        <end position="25"/>
    </location>
</feature>
<accession>A0A1H8VIU1</accession>
<dbReference type="Proteomes" id="UP000199615">
    <property type="component" value="Unassembled WGS sequence"/>
</dbReference>
<dbReference type="RefSeq" id="WP_175557700.1">
    <property type="nucleotide sequence ID" value="NZ_FODT01000009.1"/>
</dbReference>
<protein>
    <submittedName>
        <fullName evidence="2">Uncharacterized protein</fullName>
    </submittedName>
</protein>
<reference evidence="3" key="1">
    <citation type="submission" date="2016-10" db="EMBL/GenBank/DDBJ databases">
        <authorList>
            <person name="Varghese N."/>
            <person name="Submissions S."/>
        </authorList>
    </citation>
    <scope>NUCLEOTIDE SEQUENCE [LARGE SCALE GENOMIC DNA]</scope>
    <source>
        <strain evidence="3">DSM 123</strain>
    </source>
</reference>
<sequence>MNPPIGFSHGHRQILDDQLPEPDASGTRILQVPLNSLCPIPTLEQDDRQIGLAWRQQSARSEAFIEMGHLLRDWAAANVKAFKER</sequence>
<evidence type="ECO:0000313" key="2">
    <source>
        <dbReference type="EMBL" id="SEP15372.1"/>
    </source>
</evidence>
<keyword evidence="3" id="KW-1185">Reference proteome</keyword>
<evidence type="ECO:0000313" key="3">
    <source>
        <dbReference type="Proteomes" id="UP000199615"/>
    </source>
</evidence>
<gene>
    <name evidence="2" type="ORF">SAMN05444123_10912</name>
</gene>
<dbReference type="AlphaFoldDB" id="A0A1H8VIU1"/>
<evidence type="ECO:0000256" key="1">
    <source>
        <dbReference type="SAM" id="MobiDB-lite"/>
    </source>
</evidence>
<organism evidence="2 3">
    <name type="scientific">Rhodopseudomonas pseudopalustris</name>
    <dbReference type="NCBI Taxonomy" id="1513892"/>
    <lineage>
        <taxon>Bacteria</taxon>
        <taxon>Pseudomonadati</taxon>
        <taxon>Pseudomonadota</taxon>
        <taxon>Alphaproteobacteria</taxon>
        <taxon>Hyphomicrobiales</taxon>
        <taxon>Nitrobacteraceae</taxon>
        <taxon>Rhodopseudomonas</taxon>
    </lineage>
</organism>
<name>A0A1H8VIU1_9BRAD</name>
<dbReference type="EMBL" id="FODT01000009">
    <property type="protein sequence ID" value="SEP15372.1"/>
    <property type="molecule type" value="Genomic_DNA"/>
</dbReference>